<evidence type="ECO:0000313" key="3">
    <source>
        <dbReference type="Proteomes" id="UP000298615"/>
    </source>
</evidence>
<dbReference type="OrthoDB" id="3192849at2"/>
<organism evidence="2 3">
    <name type="scientific">Vagococcus zengguangii</name>
    <dbReference type="NCBI Taxonomy" id="2571750"/>
    <lineage>
        <taxon>Bacteria</taxon>
        <taxon>Bacillati</taxon>
        <taxon>Bacillota</taxon>
        <taxon>Bacilli</taxon>
        <taxon>Lactobacillales</taxon>
        <taxon>Enterococcaceae</taxon>
        <taxon>Vagococcus</taxon>
    </lineage>
</organism>
<dbReference type="Pfam" id="PF11823">
    <property type="entry name" value="Se_S_carrier"/>
    <property type="match status" value="1"/>
</dbReference>
<reference evidence="2 3" key="1">
    <citation type="submission" date="2019-04" db="EMBL/GenBank/DDBJ databases">
        <title>Vagococcus sp. nov., isolated from faeces of yaks (Bos grunniens).</title>
        <authorList>
            <person name="Ge Y."/>
        </authorList>
    </citation>
    <scope>NUCLEOTIDE SEQUENCE [LARGE SCALE GENOMIC DNA]</scope>
    <source>
        <strain evidence="2 3">MN-17</strain>
    </source>
</reference>
<dbReference type="KEGG" id="vao:FA707_05440"/>
<evidence type="ECO:0000313" key="2">
    <source>
        <dbReference type="EMBL" id="QCI86442.1"/>
    </source>
</evidence>
<protein>
    <submittedName>
        <fullName evidence="2">DUF3343 domain-containing protein</fullName>
    </submittedName>
</protein>
<feature type="domain" description="Putative Se/S carrier protein-like" evidence="1">
    <location>
        <begin position="2"/>
        <end position="57"/>
    </location>
</feature>
<dbReference type="InterPro" id="IPR021778">
    <property type="entry name" value="Se/S_carrier-like"/>
</dbReference>
<proteinExistence type="predicted"/>
<gene>
    <name evidence="2" type="ORF">FA707_05440</name>
</gene>
<dbReference type="RefSeq" id="WP_136953273.1">
    <property type="nucleotide sequence ID" value="NZ_CP039712.1"/>
</dbReference>
<accession>A0A4D7CTZ7</accession>
<keyword evidence="3" id="KW-1185">Reference proteome</keyword>
<dbReference type="Proteomes" id="UP000298615">
    <property type="component" value="Chromosome"/>
</dbReference>
<name>A0A4D7CTZ7_9ENTE</name>
<sequence>MEYLVLYKNIKEAIQAEEWLRQQDIKVRIIATPESIEATCGFSLELITENLEEALAKNHSSYAIKEIYMIQGERLNKRYNKLEVRL</sequence>
<evidence type="ECO:0000259" key="1">
    <source>
        <dbReference type="Pfam" id="PF11823"/>
    </source>
</evidence>
<dbReference type="AlphaFoldDB" id="A0A4D7CTZ7"/>
<dbReference type="EMBL" id="CP039712">
    <property type="protein sequence ID" value="QCI86442.1"/>
    <property type="molecule type" value="Genomic_DNA"/>
</dbReference>